<dbReference type="OrthoDB" id="2535391at2759"/>
<feature type="compositionally biased region" description="Low complexity" evidence="2">
    <location>
        <begin position="214"/>
        <end position="229"/>
    </location>
</feature>
<comment type="caution">
    <text evidence="3">The sequence shown here is derived from an EMBL/GenBank/DDBJ whole genome shotgun (WGS) entry which is preliminary data.</text>
</comment>
<gene>
    <name evidence="3" type="ORF">BJ212DRAFT_1310428</name>
</gene>
<dbReference type="AlphaFoldDB" id="A0A9P7EPA9"/>
<dbReference type="EMBL" id="JABBWG010000001">
    <property type="protein sequence ID" value="KAG1827119.1"/>
    <property type="molecule type" value="Genomic_DNA"/>
</dbReference>
<evidence type="ECO:0000256" key="1">
    <source>
        <dbReference type="SAM" id="Coils"/>
    </source>
</evidence>
<feature type="compositionally biased region" description="Low complexity" evidence="2">
    <location>
        <begin position="280"/>
        <end position="291"/>
    </location>
</feature>
<name>A0A9P7EPA9_9AGAM</name>
<accession>A0A9P7EPA9</accession>
<feature type="coiled-coil region" evidence="1">
    <location>
        <begin position="37"/>
        <end position="71"/>
    </location>
</feature>
<reference evidence="3" key="1">
    <citation type="journal article" date="2020" name="New Phytol.">
        <title>Comparative genomics reveals dynamic genome evolution in host specialist ectomycorrhizal fungi.</title>
        <authorList>
            <person name="Lofgren L.A."/>
            <person name="Nguyen N.H."/>
            <person name="Vilgalys R."/>
            <person name="Ruytinx J."/>
            <person name="Liao H.L."/>
            <person name="Branco S."/>
            <person name="Kuo A."/>
            <person name="LaButti K."/>
            <person name="Lipzen A."/>
            <person name="Andreopoulos W."/>
            <person name="Pangilinan J."/>
            <person name="Riley R."/>
            <person name="Hundley H."/>
            <person name="Na H."/>
            <person name="Barry K."/>
            <person name="Grigoriev I.V."/>
            <person name="Stajich J.E."/>
            <person name="Kennedy P.G."/>
        </authorList>
    </citation>
    <scope>NUCLEOTIDE SEQUENCE</scope>
    <source>
        <strain evidence="3">MN1</strain>
    </source>
</reference>
<keyword evidence="1" id="KW-0175">Coiled coil</keyword>
<dbReference type="Proteomes" id="UP000807769">
    <property type="component" value="Unassembled WGS sequence"/>
</dbReference>
<feature type="region of interest" description="Disordered" evidence="2">
    <location>
        <begin position="104"/>
        <end position="150"/>
    </location>
</feature>
<protein>
    <submittedName>
        <fullName evidence="3">Uncharacterized protein</fullName>
    </submittedName>
</protein>
<proteinExistence type="predicted"/>
<dbReference type="GeneID" id="64627996"/>
<sequence>MSDWFRPLPYSLDSIASAVKFQQDTFAGLIRYYRQACSQLSQTCERIRAERKALRKEVDSLRREVEHLRQCASGFDPAHAQEPSSFSNANGKRPIIDVHDFKASSSPRSIATPIGPRITLPLGEQPSFTRQDHGRIASQGRQPERPGTSRFVEQYAYSGEQGSRMQAPQLSHEQSVPTRRLRLASGEQGHHSMPPPPPPVPGPRGRFRPAMGSTDTRTTTTPKPQTAGPQMTQHQPQQRSFAVPQTPHRASSTHFTGQTSDQMRSLQSNRFMPPSSHGPSNSGAGAATSSNVPGTSSGRHRMPFVSGSTSGFG</sequence>
<evidence type="ECO:0000313" key="3">
    <source>
        <dbReference type="EMBL" id="KAG1827119.1"/>
    </source>
</evidence>
<feature type="region of interest" description="Disordered" evidence="2">
    <location>
        <begin position="184"/>
        <end position="313"/>
    </location>
</feature>
<evidence type="ECO:0000313" key="4">
    <source>
        <dbReference type="Proteomes" id="UP000807769"/>
    </source>
</evidence>
<keyword evidence="4" id="KW-1185">Reference proteome</keyword>
<feature type="compositionally biased region" description="Polar residues" evidence="2">
    <location>
        <begin position="230"/>
        <end position="240"/>
    </location>
</feature>
<organism evidence="3 4">
    <name type="scientific">Suillus subaureus</name>
    <dbReference type="NCBI Taxonomy" id="48587"/>
    <lineage>
        <taxon>Eukaryota</taxon>
        <taxon>Fungi</taxon>
        <taxon>Dikarya</taxon>
        <taxon>Basidiomycota</taxon>
        <taxon>Agaricomycotina</taxon>
        <taxon>Agaricomycetes</taxon>
        <taxon>Agaricomycetidae</taxon>
        <taxon>Boletales</taxon>
        <taxon>Suillineae</taxon>
        <taxon>Suillaceae</taxon>
        <taxon>Suillus</taxon>
    </lineage>
</organism>
<evidence type="ECO:0000256" key="2">
    <source>
        <dbReference type="SAM" id="MobiDB-lite"/>
    </source>
</evidence>
<feature type="compositionally biased region" description="Pro residues" evidence="2">
    <location>
        <begin position="193"/>
        <end position="202"/>
    </location>
</feature>
<dbReference type="RefSeq" id="XP_041199966.1">
    <property type="nucleotide sequence ID" value="XM_041333979.1"/>
</dbReference>
<feature type="compositionally biased region" description="Polar residues" evidence="2">
    <location>
        <begin position="248"/>
        <end position="270"/>
    </location>
</feature>